<evidence type="ECO:0000313" key="3">
    <source>
        <dbReference type="Proteomes" id="UP000552954"/>
    </source>
</evidence>
<reference evidence="2 3" key="1">
    <citation type="submission" date="2020-05" db="EMBL/GenBank/DDBJ databases">
        <authorList>
            <person name="Khan S.A."/>
            <person name="Jeon C.O."/>
            <person name="Chun B.H."/>
        </authorList>
    </citation>
    <scope>NUCLEOTIDE SEQUENCE [LARGE SCALE GENOMIC DNA]</scope>
    <source>
        <strain evidence="2 3">B156</strain>
    </source>
</reference>
<dbReference type="Proteomes" id="UP000552954">
    <property type="component" value="Unassembled WGS sequence"/>
</dbReference>
<proteinExistence type="predicted"/>
<evidence type="ECO:0000313" key="2">
    <source>
        <dbReference type="EMBL" id="NNU42636.1"/>
    </source>
</evidence>
<keyword evidence="3" id="KW-1185">Reference proteome</keyword>
<dbReference type="RefSeq" id="WP_171556979.1">
    <property type="nucleotide sequence ID" value="NZ_JABFCS010000001.1"/>
</dbReference>
<accession>A0A849KAU9</accession>
<gene>
    <name evidence="2" type="ORF">HK415_04800</name>
</gene>
<protein>
    <submittedName>
        <fullName evidence="2">DUF1439 domain-containing protein</fullName>
    </submittedName>
</protein>
<feature type="signal peptide" evidence="1">
    <location>
        <begin position="1"/>
        <end position="18"/>
    </location>
</feature>
<sequence length="182" mass="20198">MRRRQIVAALALCATACAAQQPPARPRHKISAGELYEALSSRFPVRRGLAGMLALEISATQLLLRPDRNQLGAALLAELRGVRQLQAGEMDLVFSLRYEPSDQTVRARNPEILDVRWPGAPPEVLRALQGMLPRVAQDLGEFVLHRFTPRELALPQTMGFEPQELTVVEDGLLVFFGPKRSP</sequence>
<name>A0A849KAU9_9BURK</name>
<organism evidence="2 3">
    <name type="scientific">Ramlibacter montanisoli</name>
    <dbReference type="NCBI Taxonomy" id="2732512"/>
    <lineage>
        <taxon>Bacteria</taxon>
        <taxon>Pseudomonadati</taxon>
        <taxon>Pseudomonadota</taxon>
        <taxon>Betaproteobacteria</taxon>
        <taxon>Burkholderiales</taxon>
        <taxon>Comamonadaceae</taxon>
        <taxon>Ramlibacter</taxon>
    </lineage>
</organism>
<comment type="caution">
    <text evidence="2">The sequence shown here is derived from an EMBL/GenBank/DDBJ whole genome shotgun (WGS) entry which is preliminary data.</text>
</comment>
<evidence type="ECO:0000256" key="1">
    <source>
        <dbReference type="SAM" id="SignalP"/>
    </source>
</evidence>
<dbReference type="AlphaFoldDB" id="A0A849KAU9"/>
<dbReference type="EMBL" id="JABFCS010000001">
    <property type="protein sequence ID" value="NNU42636.1"/>
    <property type="molecule type" value="Genomic_DNA"/>
</dbReference>
<keyword evidence="1" id="KW-0732">Signal</keyword>
<feature type="chain" id="PRO_5032648391" evidence="1">
    <location>
        <begin position="19"/>
        <end position="182"/>
    </location>
</feature>
<reference evidence="2 3" key="2">
    <citation type="submission" date="2020-06" db="EMBL/GenBank/DDBJ databases">
        <title>Ramlibacter rhizophilus sp. nov., isolated from rhizosphere soil of national flower Mugunghwa from South Korea.</title>
        <authorList>
            <person name="Zheng-Fei Y."/>
            <person name="Huan T."/>
        </authorList>
    </citation>
    <scope>NUCLEOTIDE SEQUENCE [LARGE SCALE GENOMIC DNA]</scope>
    <source>
        <strain evidence="2 3">B156</strain>
    </source>
</reference>